<keyword evidence="1" id="KW-0812">Transmembrane</keyword>
<evidence type="ECO:0000313" key="3">
    <source>
        <dbReference type="Proteomes" id="UP000502894"/>
    </source>
</evidence>
<dbReference type="GO" id="GO:0043190">
    <property type="term" value="C:ATP-binding cassette (ABC) transporter complex"/>
    <property type="evidence" value="ECO:0007669"/>
    <property type="project" value="InterPro"/>
</dbReference>
<reference evidence="2" key="1">
    <citation type="journal article" date="2020" name="Microbiol. Resour. Announc.">
        <title>Complete Genome Sequence of Novel Psychrotolerant Legionella Strain TUM19329, Isolated from Antarctic Lake Sediment.</title>
        <authorList>
            <person name="Shimada S."/>
            <person name="Nakai R."/>
            <person name="Aoki K."/>
            <person name="Shimoeda N."/>
            <person name="Ohno G."/>
            <person name="Miyazaki Y."/>
            <person name="Kudoh S."/>
            <person name="Imura S."/>
            <person name="Watanabe K."/>
            <person name="Ishii Y."/>
            <person name="Tateda K."/>
        </authorList>
    </citation>
    <scope>NUCLEOTIDE SEQUENCE [LARGE SCALE GENOMIC DNA]</scope>
    <source>
        <strain evidence="2">TUM19329</strain>
    </source>
</reference>
<feature type="transmembrane region" description="Helical" evidence="1">
    <location>
        <begin position="102"/>
        <end position="120"/>
    </location>
</feature>
<protein>
    <submittedName>
        <fullName evidence="2">ABC transporter permease</fullName>
    </submittedName>
</protein>
<feature type="transmembrane region" description="Helical" evidence="1">
    <location>
        <begin position="192"/>
        <end position="218"/>
    </location>
</feature>
<feature type="transmembrane region" description="Helical" evidence="1">
    <location>
        <begin position="140"/>
        <end position="172"/>
    </location>
</feature>
<keyword evidence="1" id="KW-0472">Membrane</keyword>
<proteinExistence type="predicted"/>
<sequence>MYVFKQTGFHFVRFLKSISFFFGFIGHLCHSSKNIITRHLTISWPNVLKVLYYSGVSLAVPLIIISALMAMSIAINSYQIFSKFHLQNQALSVAQTLLVQDFLPILIGFVLCVQVSLNIINARIKITKFQRSPQQVILEYILPIIIGVNSTGLLLHTYLMAVIYLILFITFHHLLNISTQIFLLDIGRTTTLFFYITSVAKTLVYCSIVSFTAGYYYYQVATRHVPLRRAVSRILTRGALWLTVSSVLIKFLNL</sequence>
<name>A0A6F8T9A3_9GAMM</name>
<dbReference type="Pfam" id="PF02405">
    <property type="entry name" value="MlaE"/>
    <property type="match status" value="1"/>
</dbReference>
<dbReference type="RefSeq" id="WP_226905492.1">
    <property type="nucleotide sequence ID" value="NZ_AP022839.1"/>
</dbReference>
<feature type="transmembrane region" description="Helical" evidence="1">
    <location>
        <begin position="50"/>
        <end position="75"/>
    </location>
</feature>
<accession>A0A6F8T9A3</accession>
<dbReference type="Proteomes" id="UP000502894">
    <property type="component" value="Chromosome"/>
</dbReference>
<dbReference type="KEGG" id="lant:TUM19329_29930"/>
<dbReference type="InterPro" id="IPR030802">
    <property type="entry name" value="Permease_MalE"/>
</dbReference>
<feature type="transmembrane region" description="Helical" evidence="1">
    <location>
        <begin position="12"/>
        <end position="29"/>
    </location>
</feature>
<evidence type="ECO:0000313" key="2">
    <source>
        <dbReference type="EMBL" id="BCA96632.1"/>
    </source>
</evidence>
<dbReference type="EMBL" id="AP022839">
    <property type="protein sequence ID" value="BCA96632.1"/>
    <property type="molecule type" value="Genomic_DNA"/>
</dbReference>
<gene>
    <name evidence="2" type="ORF">TUM19329_29930</name>
</gene>
<keyword evidence="1" id="KW-1133">Transmembrane helix</keyword>
<evidence type="ECO:0000256" key="1">
    <source>
        <dbReference type="SAM" id="Phobius"/>
    </source>
</evidence>
<organism evidence="2 3">
    <name type="scientific">Legionella antarctica</name>
    <dbReference type="NCBI Taxonomy" id="2708020"/>
    <lineage>
        <taxon>Bacteria</taxon>
        <taxon>Pseudomonadati</taxon>
        <taxon>Pseudomonadota</taxon>
        <taxon>Gammaproteobacteria</taxon>
        <taxon>Legionellales</taxon>
        <taxon>Legionellaceae</taxon>
        <taxon>Legionella</taxon>
    </lineage>
</organism>
<keyword evidence="3" id="KW-1185">Reference proteome</keyword>
<dbReference type="AlphaFoldDB" id="A0A6F8T9A3"/>